<comment type="subcellular location">
    <subcellularLocation>
        <location evidence="5">Cytoplasm</location>
    </subcellularLocation>
</comment>
<comment type="miscellaneous">
    <text evidence="5">In the reaction, the free carboxyl group of octanoic acid is attached via an amide linkage to the epsilon-amino group of a specific lysine residue of lipoyl domains of lipoate-dependent enzymes.</text>
</comment>
<proteinExistence type="inferred from homology"/>
<name>A0A4R1BJF6_9BACT</name>
<dbReference type="PROSITE" id="PS51733">
    <property type="entry name" value="BPL_LPL_CATALYTIC"/>
    <property type="match status" value="1"/>
</dbReference>
<dbReference type="GO" id="GO:0005737">
    <property type="term" value="C:cytoplasm"/>
    <property type="evidence" value="ECO:0007669"/>
    <property type="project" value="UniProtKB-SubCell"/>
</dbReference>
<keyword evidence="3 5" id="KW-0012">Acyltransferase</keyword>
<dbReference type="PANTHER" id="PTHR10993:SF12">
    <property type="entry name" value="OCTANOYLTRANSFERASE"/>
    <property type="match status" value="1"/>
</dbReference>
<accession>A0A4R1BJF6</accession>
<dbReference type="PANTHER" id="PTHR10993">
    <property type="entry name" value="OCTANOYLTRANSFERASE"/>
    <property type="match status" value="1"/>
</dbReference>
<dbReference type="CDD" id="cd16444">
    <property type="entry name" value="LipB"/>
    <property type="match status" value="1"/>
</dbReference>
<feature type="binding site" evidence="5 8">
    <location>
        <begin position="166"/>
        <end position="168"/>
    </location>
    <ligand>
        <name>substrate</name>
    </ligand>
</feature>
<dbReference type="PIRSF" id="PIRSF016262">
    <property type="entry name" value="LPLase"/>
    <property type="match status" value="1"/>
</dbReference>
<dbReference type="Proteomes" id="UP000295334">
    <property type="component" value="Unassembled WGS sequence"/>
</dbReference>
<dbReference type="InterPro" id="IPR004143">
    <property type="entry name" value="BPL_LPL_catalytic"/>
</dbReference>
<dbReference type="GO" id="GO:0009249">
    <property type="term" value="P:protein lipoylation"/>
    <property type="evidence" value="ECO:0007669"/>
    <property type="project" value="InterPro"/>
</dbReference>
<feature type="active site" description="Acyl-thioester intermediate" evidence="5 7">
    <location>
        <position position="197"/>
    </location>
</feature>
<evidence type="ECO:0000256" key="3">
    <source>
        <dbReference type="ARBA" id="ARBA00023315"/>
    </source>
</evidence>
<dbReference type="FunFam" id="3.30.930.10:FF:000035">
    <property type="entry name" value="Putative lipoyltransferase 2, mitochondrial"/>
    <property type="match status" value="1"/>
</dbReference>
<feature type="site" description="Lowers pKa of active site Cys" evidence="5 9">
    <location>
        <position position="163"/>
    </location>
</feature>
<keyword evidence="5" id="KW-0963">Cytoplasm</keyword>
<comment type="function">
    <text evidence="4 5 6">Catalyzes the transfer of endogenously produced octanoic acid from octanoyl-acyl-carrier-protein onto the lipoyl domains of lipoate-dependent enzymes. Lipoyl-ACP can also act as a substrate although octanoyl-ACP is likely to be the physiological substrate.</text>
</comment>
<dbReference type="Pfam" id="PF21948">
    <property type="entry name" value="LplA-B_cat"/>
    <property type="match status" value="1"/>
</dbReference>
<evidence type="ECO:0000256" key="8">
    <source>
        <dbReference type="PIRSR" id="PIRSR016262-2"/>
    </source>
</evidence>
<dbReference type="GO" id="GO:0033819">
    <property type="term" value="F:lipoyl(octanoyl) transferase activity"/>
    <property type="evidence" value="ECO:0007669"/>
    <property type="project" value="UniProtKB-EC"/>
</dbReference>
<evidence type="ECO:0000259" key="10">
    <source>
        <dbReference type="PROSITE" id="PS51733"/>
    </source>
</evidence>
<dbReference type="RefSeq" id="WP_131447228.1">
    <property type="nucleotide sequence ID" value="NZ_SJZI01000008.1"/>
</dbReference>
<evidence type="ECO:0000256" key="1">
    <source>
        <dbReference type="ARBA" id="ARBA00004821"/>
    </source>
</evidence>
<evidence type="ECO:0000256" key="6">
    <source>
        <dbReference type="PIRNR" id="PIRNR016262"/>
    </source>
</evidence>
<dbReference type="EC" id="2.3.1.181" evidence="5 6"/>
<feature type="domain" description="BPL/LPL catalytic" evidence="10">
    <location>
        <begin position="48"/>
        <end position="236"/>
    </location>
</feature>
<dbReference type="NCBIfam" id="NF010925">
    <property type="entry name" value="PRK14345.1"/>
    <property type="match status" value="1"/>
</dbReference>
<comment type="pathway">
    <text evidence="1 5 6">Protein modification; protein lipoylation via endogenous pathway; protein N(6)-(lipoyl)lysine from octanoyl-[acyl-carrier-protein]: step 1/2.</text>
</comment>
<comment type="caution">
    <text evidence="11">The sequence shown here is derived from an EMBL/GenBank/DDBJ whole genome shotgun (WGS) entry which is preliminary data.</text>
</comment>
<feature type="binding site" evidence="5 8">
    <location>
        <begin position="179"/>
        <end position="181"/>
    </location>
    <ligand>
        <name>substrate</name>
    </ligand>
</feature>
<gene>
    <name evidence="5 11" type="primary">lipB</name>
    <name evidence="11" type="ORF">EPD60_04365</name>
</gene>
<dbReference type="HAMAP" id="MF_00013">
    <property type="entry name" value="LipB"/>
    <property type="match status" value="1"/>
</dbReference>
<dbReference type="InterPro" id="IPR045864">
    <property type="entry name" value="aa-tRNA-synth_II/BPL/LPL"/>
</dbReference>
<evidence type="ECO:0000313" key="11">
    <source>
        <dbReference type="EMBL" id="TCJ17431.1"/>
    </source>
</evidence>
<dbReference type="Gene3D" id="3.30.930.10">
    <property type="entry name" value="Bira Bifunctional Protein, Domain 2"/>
    <property type="match status" value="1"/>
</dbReference>
<dbReference type="SUPFAM" id="SSF55681">
    <property type="entry name" value="Class II aaRS and biotin synthetases"/>
    <property type="match status" value="1"/>
</dbReference>
<dbReference type="AlphaFoldDB" id="A0A4R1BJF6"/>
<evidence type="ECO:0000256" key="4">
    <source>
        <dbReference type="ARBA" id="ARBA00024732"/>
    </source>
</evidence>
<dbReference type="NCBIfam" id="TIGR00214">
    <property type="entry name" value="lipB"/>
    <property type="match status" value="1"/>
</dbReference>
<feature type="binding site" evidence="5 8">
    <location>
        <begin position="93"/>
        <end position="100"/>
    </location>
    <ligand>
        <name>substrate</name>
    </ligand>
</feature>
<evidence type="ECO:0000256" key="2">
    <source>
        <dbReference type="ARBA" id="ARBA00022679"/>
    </source>
</evidence>
<dbReference type="UniPathway" id="UPA00538">
    <property type="reaction ID" value="UER00592"/>
</dbReference>
<evidence type="ECO:0000256" key="5">
    <source>
        <dbReference type="HAMAP-Rule" id="MF_00013"/>
    </source>
</evidence>
<keyword evidence="12" id="KW-1185">Reference proteome</keyword>
<keyword evidence="2 5" id="KW-0808">Transferase</keyword>
<protein>
    <recommendedName>
        <fullName evidence="5 6">Octanoyltransferase</fullName>
        <ecNumber evidence="5 6">2.3.1.181</ecNumber>
    </recommendedName>
    <alternativeName>
        <fullName evidence="5">Lipoate-protein ligase B</fullName>
    </alternativeName>
    <alternativeName>
        <fullName evidence="5">Lipoyl/octanoyl transferase</fullName>
    </alternativeName>
    <alternativeName>
        <fullName evidence="5">Octanoyl-[acyl-carrier-protein]-protein N-octanoyltransferase</fullName>
    </alternativeName>
</protein>
<evidence type="ECO:0000313" key="12">
    <source>
        <dbReference type="Proteomes" id="UP000295334"/>
    </source>
</evidence>
<sequence length="239" mass="27175">MKQPVHFRDLGHMAYKDAWDYQERLLQQNLEIKSVVHRSSEPIDAATLPTQHYLLFVEHPPVYTLGKSGKMENVLIGEEERSERGIEFYQTNRGGDITFHGPDQVVGYPILDLEKFYTDIGKYLRSLEDVIILTLAEYGITGGRSAGETGVWIDAQVKGRERKICAMGVRCSRWVTMHGFALNVNTDLSYFNHIIPCGIVNKKVTSIKEELGHEVPMEEVKERLKANFCKVFDTELVAG</sequence>
<organism evidence="11 12">
    <name type="scientific">Flaviaesturariibacter flavus</name>
    <dbReference type="NCBI Taxonomy" id="2502780"/>
    <lineage>
        <taxon>Bacteria</taxon>
        <taxon>Pseudomonadati</taxon>
        <taxon>Bacteroidota</taxon>
        <taxon>Chitinophagia</taxon>
        <taxon>Chitinophagales</taxon>
        <taxon>Chitinophagaceae</taxon>
        <taxon>Flaviaestuariibacter</taxon>
    </lineage>
</organism>
<comment type="similarity">
    <text evidence="5 6">Belongs to the LipB family.</text>
</comment>
<dbReference type="InterPro" id="IPR000544">
    <property type="entry name" value="Octanoyltransferase"/>
</dbReference>
<dbReference type="OrthoDB" id="9787061at2"/>
<dbReference type="EMBL" id="SJZI01000008">
    <property type="protein sequence ID" value="TCJ17431.1"/>
    <property type="molecule type" value="Genomic_DNA"/>
</dbReference>
<evidence type="ECO:0000256" key="7">
    <source>
        <dbReference type="PIRSR" id="PIRSR016262-1"/>
    </source>
</evidence>
<comment type="catalytic activity">
    <reaction evidence="5 6">
        <text>octanoyl-[ACP] + L-lysyl-[protein] = N(6)-octanoyl-L-lysyl-[protein] + holo-[ACP] + H(+)</text>
        <dbReference type="Rhea" id="RHEA:17665"/>
        <dbReference type="Rhea" id="RHEA-COMP:9636"/>
        <dbReference type="Rhea" id="RHEA-COMP:9685"/>
        <dbReference type="Rhea" id="RHEA-COMP:9752"/>
        <dbReference type="Rhea" id="RHEA-COMP:9928"/>
        <dbReference type="ChEBI" id="CHEBI:15378"/>
        <dbReference type="ChEBI" id="CHEBI:29969"/>
        <dbReference type="ChEBI" id="CHEBI:64479"/>
        <dbReference type="ChEBI" id="CHEBI:78463"/>
        <dbReference type="ChEBI" id="CHEBI:78809"/>
        <dbReference type="EC" id="2.3.1.181"/>
    </reaction>
</comment>
<reference evidence="11 12" key="1">
    <citation type="submission" date="2019-03" db="EMBL/GenBank/DDBJ databases">
        <authorList>
            <person name="Kim M.K.M."/>
        </authorList>
    </citation>
    <scope>NUCLEOTIDE SEQUENCE [LARGE SCALE GENOMIC DNA]</scope>
    <source>
        <strain evidence="11 12">17J68-12</strain>
    </source>
</reference>
<evidence type="ECO:0000256" key="9">
    <source>
        <dbReference type="PIRSR" id="PIRSR016262-3"/>
    </source>
</evidence>